<gene>
    <name evidence="2" type="ORF">JO380_003344</name>
</gene>
<dbReference type="InterPro" id="IPR000182">
    <property type="entry name" value="GNAT_dom"/>
</dbReference>
<name>A0ABU0GNM1_9CELL</name>
<dbReference type="PROSITE" id="PS51186">
    <property type="entry name" value="GNAT"/>
    <property type="match status" value="1"/>
</dbReference>
<dbReference type="InterPro" id="IPR016181">
    <property type="entry name" value="Acyl_CoA_acyltransferase"/>
</dbReference>
<sequence length="149" mass="16265">MPMTVETRTPADLTPTELYALLRLRVDVFVVEQACAYPELDGRDLLPGTRHVWAHEDGELLGIVRVLDADGDRPVVGRVATAPVARGRGVAGALIEHAIGLCPAGAPIELHGQAHLERWYERFGFARTGATYDEDGIPHVPMVRTPPVR</sequence>
<evidence type="ECO:0000313" key="2">
    <source>
        <dbReference type="EMBL" id="MDQ0426963.1"/>
    </source>
</evidence>
<accession>A0ABU0GNM1</accession>
<dbReference type="Proteomes" id="UP001240250">
    <property type="component" value="Unassembled WGS sequence"/>
</dbReference>
<dbReference type="EMBL" id="JAUSVM010000001">
    <property type="protein sequence ID" value="MDQ0426963.1"/>
    <property type="molecule type" value="Genomic_DNA"/>
</dbReference>
<reference evidence="2 3" key="1">
    <citation type="submission" date="2023-07" db="EMBL/GenBank/DDBJ databases">
        <title>Sequencing the genomes of 1000 actinobacteria strains.</title>
        <authorList>
            <person name="Klenk H.-P."/>
        </authorList>
    </citation>
    <scope>NUCLEOTIDE SEQUENCE [LARGE SCALE GENOMIC DNA]</scope>
    <source>
        <strain evidence="2 3">DSM 14785</strain>
    </source>
</reference>
<organism evidence="2 3">
    <name type="scientific">Cellulomonas iranensis</name>
    <dbReference type="NCBI Taxonomy" id="76862"/>
    <lineage>
        <taxon>Bacteria</taxon>
        <taxon>Bacillati</taxon>
        <taxon>Actinomycetota</taxon>
        <taxon>Actinomycetes</taxon>
        <taxon>Micrococcales</taxon>
        <taxon>Cellulomonadaceae</taxon>
        <taxon>Cellulomonas</taxon>
    </lineage>
</organism>
<dbReference type="CDD" id="cd04301">
    <property type="entry name" value="NAT_SF"/>
    <property type="match status" value="1"/>
</dbReference>
<evidence type="ECO:0000313" key="3">
    <source>
        <dbReference type="Proteomes" id="UP001240250"/>
    </source>
</evidence>
<feature type="domain" description="N-acetyltransferase" evidence="1">
    <location>
        <begin position="3"/>
        <end position="147"/>
    </location>
</feature>
<dbReference type="Gene3D" id="3.40.630.30">
    <property type="match status" value="1"/>
</dbReference>
<keyword evidence="3" id="KW-1185">Reference proteome</keyword>
<dbReference type="SUPFAM" id="SSF55729">
    <property type="entry name" value="Acyl-CoA N-acyltransferases (Nat)"/>
    <property type="match status" value="1"/>
</dbReference>
<dbReference type="Pfam" id="PF13673">
    <property type="entry name" value="Acetyltransf_10"/>
    <property type="match status" value="1"/>
</dbReference>
<proteinExistence type="predicted"/>
<evidence type="ECO:0000259" key="1">
    <source>
        <dbReference type="PROSITE" id="PS51186"/>
    </source>
</evidence>
<protein>
    <submittedName>
        <fullName evidence="2">ElaA protein</fullName>
    </submittedName>
</protein>
<comment type="caution">
    <text evidence="2">The sequence shown here is derived from an EMBL/GenBank/DDBJ whole genome shotgun (WGS) entry which is preliminary data.</text>
</comment>